<keyword evidence="2" id="KW-1185">Reference proteome</keyword>
<dbReference type="EMBL" id="ML119658">
    <property type="protein sequence ID" value="RPA84591.1"/>
    <property type="molecule type" value="Genomic_DNA"/>
</dbReference>
<dbReference type="AlphaFoldDB" id="A0A3N4IK82"/>
<gene>
    <name evidence="1" type="ORF">BJ508DRAFT_412657</name>
</gene>
<evidence type="ECO:0000313" key="2">
    <source>
        <dbReference type="Proteomes" id="UP000275078"/>
    </source>
</evidence>
<organism evidence="1 2">
    <name type="scientific">Ascobolus immersus RN42</name>
    <dbReference type="NCBI Taxonomy" id="1160509"/>
    <lineage>
        <taxon>Eukaryota</taxon>
        <taxon>Fungi</taxon>
        <taxon>Dikarya</taxon>
        <taxon>Ascomycota</taxon>
        <taxon>Pezizomycotina</taxon>
        <taxon>Pezizomycetes</taxon>
        <taxon>Pezizales</taxon>
        <taxon>Ascobolaceae</taxon>
        <taxon>Ascobolus</taxon>
    </lineage>
</organism>
<proteinExistence type="predicted"/>
<accession>A0A3N4IK82</accession>
<dbReference type="Proteomes" id="UP000275078">
    <property type="component" value="Unassembled WGS sequence"/>
</dbReference>
<reference evidence="1 2" key="1">
    <citation type="journal article" date="2018" name="Nat. Ecol. Evol.">
        <title>Pezizomycetes genomes reveal the molecular basis of ectomycorrhizal truffle lifestyle.</title>
        <authorList>
            <person name="Murat C."/>
            <person name="Payen T."/>
            <person name="Noel B."/>
            <person name="Kuo A."/>
            <person name="Morin E."/>
            <person name="Chen J."/>
            <person name="Kohler A."/>
            <person name="Krizsan K."/>
            <person name="Balestrini R."/>
            <person name="Da Silva C."/>
            <person name="Montanini B."/>
            <person name="Hainaut M."/>
            <person name="Levati E."/>
            <person name="Barry K.W."/>
            <person name="Belfiori B."/>
            <person name="Cichocki N."/>
            <person name="Clum A."/>
            <person name="Dockter R.B."/>
            <person name="Fauchery L."/>
            <person name="Guy J."/>
            <person name="Iotti M."/>
            <person name="Le Tacon F."/>
            <person name="Lindquist E.A."/>
            <person name="Lipzen A."/>
            <person name="Malagnac F."/>
            <person name="Mello A."/>
            <person name="Molinier V."/>
            <person name="Miyauchi S."/>
            <person name="Poulain J."/>
            <person name="Riccioni C."/>
            <person name="Rubini A."/>
            <person name="Sitrit Y."/>
            <person name="Splivallo R."/>
            <person name="Traeger S."/>
            <person name="Wang M."/>
            <person name="Zifcakova L."/>
            <person name="Wipf D."/>
            <person name="Zambonelli A."/>
            <person name="Paolocci F."/>
            <person name="Nowrousian M."/>
            <person name="Ottonello S."/>
            <person name="Baldrian P."/>
            <person name="Spatafora J.W."/>
            <person name="Henrissat B."/>
            <person name="Nagy L.G."/>
            <person name="Aury J.M."/>
            <person name="Wincker P."/>
            <person name="Grigoriev I.V."/>
            <person name="Bonfante P."/>
            <person name="Martin F.M."/>
        </authorList>
    </citation>
    <scope>NUCLEOTIDE SEQUENCE [LARGE SCALE GENOMIC DNA]</scope>
    <source>
        <strain evidence="1 2">RN42</strain>
    </source>
</reference>
<protein>
    <submittedName>
        <fullName evidence="1">Uncharacterized protein</fullName>
    </submittedName>
</protein>
<name>A0A3N4IK82_ASCIM</name>
<sequence>MSRFLATHPAGLCFLEVRQPCAAEETIVDTGKPLLAGGRRELWAAGLYEKAMRVPRASRRSTDWLAKGYLHGLFALVLLALKVDFVVLQRRTVGLIHDAAPVNFNQSFSCCDIDDRWKCAFVPVKM</sequence>
<evidence type="ECO:0000313" key="1">
    <source>
        <dbReference type="EMBL" id="RPA84591.1"/>
    </source>
</evidence>